<dbReference type="Proteomes" id="UP000015106">
    <property type="component" value="Chromosome 1"/>
</dbReference>
<organism evidence="1 2">
    <name type="scientific">Triticum urartu</name>
    <name type="common">Red wild einkorn</name>
    <name type="synonym">Crithodium urartu</name>
    <dbReference type="NCBI Taxonomy" id="4572"/>
    <lineage>
        <taxon>Eukaryota</taxon>
        <taxon>Viridiplantae</taxon>
        <taxon>Streptophyta</taxon>
        <taxon>Embryophyta</taxon>
        <taxon>Tracheophyta</taxon>
        <taxon>Spermatophyta</taxon>
        <taxon>Magnoliopsida</taxon>
        <taxon>Liliopsida</taxon>
        <taxon>Poales</taxon>
        <taxon>Poaceae</taxon>
        <taxon>BOP clade</taxon>
        <taxon>Pooideae</taxon>
        <taxon>Triticodae</taxon>
        <taxon>Triticeae</taxon>
        <taxon>Triticinae</taxon>
        <taxon>Triticum</taxon>
    </lineage>
</organism>
<evidence type="ECO:0000313" key="1">
    <source>
        <dbReference type="EnsemblPlants" id="TuG1812G0100003591.01.T01.cds353726"/>
    </source>
</evidence>
<dbReference type="AlphaFoldDB" id="A0A8R7K229"/>
<dbReference type="EnsemblPlants" id="TuG1812G0100003591.01.T01">
    <property type="protein sequence ID" value="TuG1812G0100003591.01.T01.cds353726"/>
    <property type="gene ID" value="TuG1812G0100003591.01"/>
</dbReference>
<name>A0A8R7K229_TRIUA</name>
<evidence type="ECO:0000313" key="2">
    <source>
        <dbReference type="Proteomes" id="UP000015106"/>
    </source>
</evidence>
<dbReference type="Gramene" id="TuG1812G0100003591.01.T01">
    <property type="protein sequence ID" value="TuG1812G0100003591.01.T01.cds353726"/>
    <property type="gene ID" value="TuG1812G0100003591.01"/>
</dbReference>
<protein>
    <submittedName>
        <fullName evidence="1">Uncharacterized protein</fullName>
    </submittedName>
</protein>
<keyword evidence="2" id="KW-1185">Reference proteome</keyword>
<accession>A0A8R7K229</accession>
<sequence>MATAGAAADAPEAGAGAGPSAAETVLTMTAAAAATARILSFRVGAIWLLLEGCCCNELPKITPVVQEN</sequence>
<proteinExistence type="predicted"/>
<reference evidence="2" key="1">
    <citation type="journal article" date="2013" name="Nature">
        <title>Draft genome of the wheat A-genome progenitor Triticum urartu.</title>
        <authorList>
            <person name="Ling H.Q."/>
            <person name="Zhao S."/>
            <person name="Liu D."/>
            <person name="Wang J."/>
            <person name="Sun H."/>
            <person name="Zhang C."/>
            <person name="Fan H."/>
            <person name="Li D."/>
            <person name="Dong L."/>
            <person name="Tao Y."/>
            <person name="Gao C."/>
            <person name="Wu H."/>
            <person name="Li Y."/>
            <person name="Cui Y."/>
            <person name="Guo X."/>
            <person name="Zheng S."/>
            <person name="Wang B."/>
            <person name="Yu K."/>
            <person name="Liang Q."/>
            <person name="Yang W."/>
            <person name="Lou X."/>
            <person name="Chen J."/>
            <person name="Feng M."/>
            <person name="Jian J."/>
            <person name="Zhang X."/>
            <person name="Luo G."/>
            <person name="Jiang Y."/>
            <person name="Liu J."/>
            <person name="Wang Z."/>
            <person name="Sha Y."/>
            <person name="Zhang B."/>
            <person name="Wu H."/>
            <person name="Tang D."/>
            <person name="Shen Q."/>
            <person name="Xue P."/>
            <person name="Zou S."/>
            <person name="Wang X."/>
            <person name="Liu X."/>
            <person name="Wang F."/>
            <person name="Yang Y."/>
            <person name="An X."/>
            <person name="Dong Z."/>
            <person name="Zhang K."/>
            <person name="Zhang X."/>
            <person name="Luo M.C."/>
            <person name="Dvorak J."/>
            <person name="Tong Y."/>
            <person name="Wang J."/>
            <person name="Yang H."/>
            <person name="Li Z."/>
            <person name="Wang D."/>
            <person name="Zhang A."/>
            <person name="Wang J."/>
        </authorList>
    </citation>
    <scope>NUCLEOTIDE SEQUENCE</scope>
    <source>
        <strain evidence="2">cv. G1812</strain>
    </source>
</reference>
<reference evidence="1" key="2">
    <citation type="submission" date="2018-03" db="EMBL/GenBank/DDBJ databases">
        <title>The Triticum urartu genome reveals the dynamic nature of wheat genome evolution.</title>
        <authorList>
            <person name="Ling H."/>
            <person name="Ma B."/>
            <person name="Shi X."/>
            <person name="Liu H."/>
            <person name="Dong L."/>
            <person name="Sun H."/>
            <person name="Cao Y."/>
            <person name="Gao Q."/>
            <person name="Zheng S."/>
            <person name="Li Y."/>
            <person name="Yu Y."/>
            <person name="Du H."/>
            <person name="Qi M."/>
            <person name="Li Y."/>
            <person name="Yu H."/>
            <person name="Cui Y."/>
            <person name="Wang N."/>
            <person name="Chen C."/>
            <person name="Wu H."/>
            <person name="Zhao Y."/>
            <person name="Zhang J."/>
            <person name="Li Y."/>
            <person name="Zhou W."/>
            <person name="Zhang B."/>
            <person name="Hu W."/>
            <person name="Eijk M."/>
            <person name="Tang J."/>
            <person name="Witsenboer H."/>
            <person name="Zhao S."/>
            <person name="Li Z."/>
            <person name="Zhang A."/>
            <person name="Wang D."/>
            <person name="Liang C."/>
        </authorList>
    </citation>
    <scope>NUCLEOTIDE SEQUENCE [LARGE SCALE GENOMIC DNA]</scope>
    <source>
        <strain evidence="1">cv. G1812</strain>
    </source>
</reference>
<reference evidence="1" key="3">
    <citation type="submission" date="2022-06" db="UniProtKB">
        <authorList>
            <consortium name="EnsemblPlants"/>
        </authorList>
    </citation>
    <scope>IDENTIFICATION</scope>
</reference>